<reference evidence="3" key="2">
    <citation type="submission" date="2015-01" db="EMBL/GenBank/DDBJ databases">
        <title>Evolutionary Origins and Diversification of the Mycorrhizal Mutualists.</title>
        <authorList>
            <consortium name="DOE Joint Genome Institute"/>
            <consortium name="Mycorrhizal Genomics Consortium"/>
            <person name="Kohler A."/>
            <person name="Kuo A."/>
            <person name="Nagy L.G."/>
            <person name="Floudas D."/>
            <person name="Copeland A."/>
            <person name="Barry K.W."/>
            <person name="Cichocki N."/>
            <person name="Veneault-Fourrey C."/>
            <person name="LaButti K."/>
            <person name="Lindquist E.A."/>
            <person name="Lipzen A."/>
            <person name="Lundell T."/>
            <person name="Morin E."/>
            <person name="Murat C."/>
            <person name="Riley R."/>
            <person name="Ohm R."/>
            <person name="Sun H."/>
            <person name="Tunlid A."/>
            <person name="Henrissat B."/>
            <person name="Grigoriev I.V."/>
            <person name="Hibbett D.S."/>
            <person name="Martin F."/>
        </authorList>
    </citation>
    <scope>NUCLEOTIDE SEQUENCE [LARGE SCALE GENOMIC DNA]</scope>
    <source>
        <strain evidence="3">Marx 270</strain>
    </source>
</reference>
<evidence type="ECO:0000313" key="3">
    <source>
        <dbReference type="Proteomes" id="UP000054217"/>
    </source>
</evidence>
<protein>
    <submittedName>
        <fullName evidence="2">Uncharacterized protein</fullName>
    </submittedName>
</protein>
<dbReference type="Proteomes" id="UP000054217">
    <property type="component" value="Unassembled WGS sequence"/>
</dbReference>
<feature type="compositionally biased region" description="Polar residues" evidence="1">
    <location>
        <begin position="93"/>
        <end position="114"/>
    </location>
</feature>
<dbReference type="InParanoid" id="A0A0C3NL30"/>
<organism evidence="2 3">
    <name type="scientific">Pisolithus tinctorius Marx 270</name>
    <dbReference type="NCBI Taxonomy" id="870435"/>
    <lineage>
        <taxon>Eukaryota</taxon>
        <taxon>Fungi</taxon>
        <taxon>Dikarya</taxon>
        <taxon>Basidiomycota</taxon>
        <taxon>Agaricomycotina</taxon>
        <taxon>Agaricomycetes</taxon>
        <taxon>Agaricomycetidae</taxon>
        <taxon>Boletales</taxon>
        <taxon>Sclerodermatineae</taxon>
        <taxon>Pisolithaceae</taxon>
        <taxon>Pisolithus</taxon>
    </lineage>
</organism>
<keyword evidence="3" id="KW-1185">Reference proteome</keyword>
<feature type="compositionally biased region" description="Polar residues" evidence="1">
    <location>
        <begin position="24"/>
        <end position="39"/>
    </location>
</feature>
<accession>A0A0C3NL30</accession>
<sequence length="234" mass="24904">MDSSDAVNATSSSPFHGALYRNSISSTDLSTPSPNTTVDTDVPISPPLTLHRSNSVSESFMRRYRDLAHIRVRRRGKVKGLVETWEGEVNRRGSLSNTEGSICSEGSVSGSDAGSESEISEEHDVGQAFPEEALSTNGSGSPTPSMADTTLIALNPPPPYTSINALDEEEPSIEDLLASSGSLEGARAWEADLRLGETVKRIPTAGPAYPAMGEEKVDSIREAGLEENNDRGGR</sequence>
<dbReference type="EMBL" id="KN831986">
    <property type="protein sequence ID" value="KIO01675.1"/>
    <property type="molecule type" value="Genomic_DNA"/>
</dbReference>
<reference evidence="2 3" key="1">
    <citation type="submission" date="2014-04" db="EMBL/GenBank/DDBJ databases">
        <authorList>
            <consortium name="DOE Joint Genome Institute"/>
            <person name="Kuo A."/>
            <person name="Kohler A."/>
            <person name="Costa M.D."/>
            <person name="Nagy L.G."/>
            <person name="Floudas D."/>
            <person name="Copeland A."/>
            <person name="Barry K.W."/>
            <person name="Cichocki N."/>
            <person name="Veneault-Fourrey C."/>
            <person name="LaButti K."/>
            <person name="Lindquist E.A."/>
            <person name="Lipzen A."/>
            <person name="Lundell T."/>
            <person name="Morin E."/>
            <person name="Murat C."/>
            <person name="Sun H."/>
            <person name="Tunlid A."/>
            <person name="Henrissat B."/>
            <person name="Grigoriev I.V."/>
            <person name="Hibbett D.S."/>
            <person name="Martin F."/>
            <person name="Nordberg H.P."/>
            <person name="Cantor M.N."/>
            <person name="Hua S.X."/>
        </authorList>
    </citation>
    <scope>NUCLEOTIDE SEQUENCE [LARGE SCALE GENOMIC DNA]</scope>
    <source>
        <strain evidence="2 3">Marx 270</strain>
    </source>
</reference>
<evidence type="ECO:0000256" key="1">
    <source>
        <dbReference type="SAM" id="MobiDB-lite"/>
    </source>
</evidence>
<dbReference type="AlphaFoldDB" id="A0A0C3NL30"/>
<name>A0A0C3NL30_PISTI</name>
<feature type="region of interest" description="Disordered" evidence="1">
    <location>
        <begin position="24"/>
        <end position="51"/>
    </location>
</feature>
<dbReference type="OrthoDB" id="2425321at2759"/>
<dbReference type="HOGENOM" id="CLU_1185427_0_0_1"/>
<feature type="compositionally biased region" description="Polar residues" evidence="1">
    <location>
        <begin position="134"/>
        <end position="148"/>
    </location>
</feature>
<feature type="region of interest" description="Disordered" evidence="1">
    <location>
        <begin position="91"/>
        <end position="159"/>
    </location>
</feature>
<evidence type="ECO:0000313" key="2">
    <source>
        <dbReference type="EMBL" id="KIO01675.1"/>
    </source>
</evidence>
<proteinExistence type="predicted"/>
<gene>
    <name evidence="2" type="ORF">M404DRAFT_722458</name>
</gene>